<dbReference type="SUPFAM" id="SSF50447">
    <property type="entry name" value="Translation proteins"/>
    <property type="match status" value="1"/>
</dbReference>
<dbReference type="GO" id="GO:0022625">
    <property type="term" value="C:cytosolic large ribosomal subunit"/>
    <property type="evidence" value="ECO:0007669"/>
    <property type="project" value="TreeGrafter"/>
</dbReference>
<evidence type="ECO:0000256" key="2">
    <source>
        <dbReference type="ARBA" id="ARBA00022730"/>
    </source>
</evidence>
<evidence type="ECO:0000256" key="7">
    <source>
        <dbReference type="HAMAP-Rule" id="MF_01325"/>
    </source>
</evidence>
<evidence type="ECO:0000256" key="9">
    <source>
        <dbReference type="RuleBase" id="RU003906"/>
    </source>
</evidence>
<organism evidence="10">
    <name type="scientific">uncultured delta proteobacterium Rifle_16ft_4_minimus_39832</name>
    <dbReference type="NCBI Taxonomy" id="1665182"/>
    <lineage>
        <taxon>Bacteria</taxon>
        <taxon>Deltaproteobacteria</taxon>
        <taxon>environmental samples</taxon>
    </lineage>
</organism>
<dbReference type="HAMAP" id="MF_01325_B">
    <property type="entry name" value="Ribosomal_uL3_B"/>
    <property type="match status" value="1"/>
</dbReference>
<keyword evidence="4 7" id="KW-0689">Ribosomal protein</keyword>
<dbReference type="NCBIfam" id="TIGR03625">
    <property type="entry name" value="L3_bact"/>
    <property type="match status" value="1"/>
</dbReference>
<evidence type="ECO:0000256" key="5">
    <source>
        <dbReference type="ARBA" id="ARBA00023274"/>
    </source>
</evidence>
<dbReference type="GO" id="GO:0006412">
    <property type="term" value="P:translation"/>
    <property type="evidence" value="ECO:0007669"/>
    <property type="project" value="UniProtKB-UniRule"/>
</dbReference>
<dbReference type="EMBL" id="KT007027">
    <property type="protein sequence ID" value="AKQ04066.1"/>
    <property type="molecule type" value="Genomic_DNA"/>
</dbReference>
<evidence type="ECO:0000313" key="10">
    <source>
        <dbReference type="EMBL" id="AKQ04066.1"/>
    </source>
</evidence>
<dbReference type="InterPro" id="IPR019926">
    <property type="entry name" value="Ribosomal_uL3_CS"/>
</dbReference>
<name>A0A0H4T8D5_9DELT</name>
<evidence type="ECO:0000256" key="3">
    <source>
        <dbReference type="ARBA" id="ARBA00022884"/>
    </source>
</evidence>
<proteinExistence type="inferred from homology"/>
<comment type="function">
    <text evidence="7 9">One of the primary rRNA binding proteins, it binds directly near the 3'-end of the 23S rRNA, where it nucleates assembly of the 50S subunit.</text>
</comment>
<accession>A0A0H4T8D5</accession>
<evidence type="ECO:0000256" key="8">
    <source>
        <dbReference type="RuleBase" id="RU003905"/>
    </source>
</evidence>
<dbReference type="GO" id="GO:0003735">
    <property type="term" value="F:structural constituent of ribosome"/>
    <property type="evidence" value="ECO:0007669"/>
    <property type="project" value="UniProtKB-UniRule"/>
</dbReference>
<comment type="subunit">
    <text evidence="7 9">Part of the 50S ribosomal subunit. Forms a cluster with proteins L14 and L19.</text>
</comment>
<dbReference type="FunFam" id="2.40.30.10:FF:000004">
    <property type="entry name" value="50S ribosomal protein L3"/>
    <property type="match status" value="1"/>
</dbReference>
<dbReference type="PANTHER" id="PTHR11229">
    <property type="entry name" value="50S RIBOSOMAL PROTEIN L3"/>
    <property type="match status" value="1"/>
</dbReference>
<dbReference type="AlphaFoldDB" id="A0A0H4T8D5"/>
<dbReference type="InterPro" id="IPR000597">
    <property type="entry name" value="Ribosomal_uL3"/>
</dbReference>
<dbReference type="FunFam" id="3.30.160.810:FF:000001">
    <property type="entry name" value="50S ribosomal protein L3"/>
    <property type="match status" value="1"/>
</dbReference>
<dbReference type="Gene3D" id="3.30.160.810">
    <property type="match status" value="1"/>
</dbReference>
<comment type="similarity">
    <text evidence="1 7 8">Belongs to the universal ribosomal protein uL3 family.</text>
</comment>
<dbReference type="PROSITE" id="PS00474">
    <property type="entry name" value="RIBOSOMAL_L3"/>
    <property type="match status" value="1"/>
</dbReference>
<dbReference type="GO" id="GO:0019843">
    <property type="term" value="F:rRNA binding"/>
    <property type="evidence" value="ECO:0007669"/>
    <property type="project" value="UniProtKB-UniRule"/>
</dbReference>
<dbReference type="InterPro" id="IPR009000">
    <property type="entry name" value="Transl_B-barrel_sf"/>
</dbReference>
<protein>
    <recommendedName>
        <fullName evidence="6 7">Large ribosomal subunit protein uL3</fullName>
    </recommendedName>
</protein>
<evidence type="ECO:0000256" key="4">
    <source>
        <dbReference type="ARBA" id="ARBA00022980"/>
    </source>
</evidence>
<keyword evidence="5 7" id="KW-0687">Ribonucleoprotein</keyword>
<dbReference type="Gene3D" id="2.40.30.10">
    <property type="entry name" value="Translation factors"/>
    <property type="match status" value="1"/>
</dbReference>
<sequence length="212" mass="22968">MTGLIGKKIGMTQVFGADGIVVPVTVIQTGPCVVVQKKETGRDGYSAVQIGFGNKKNQRVNKPEQGHMVKAGKGAFQVLREFRLQDVGQYEVGQEIKVADIFKAGDRIDVSGTSKGRGFAGVIKRWNFSGFPASHGTHEYFRHGGAIGNRSYPGRVFKGKKMAGHWGNEKVSVQNLEVVGIRPEENLILVKGAIPGAKRGILIIRRAVKGNK</sequence>
<keyword evidence="3 7" id="KW-0694">RNA-binding</keyword>
<evidence type="ECO:0000256" key="1">
    <source>
        <dbReference type="ARBA" id="ARBA00006540"/>
    </source>
</evidence>
<dbReference type="InterPro" id="IPR019927">
    <property type="entry name" value="Ribosomal_uL3_bac/org-type"/>
</dbReference>
<reference evidence="10" key="1">
    <citation type="journal article" date="2015" name="ISME J.">
        <title>Aquifer environment selects for microbial species cohorts in sediment and groundwater.</title>
        <authorList>
            <person name="Hug L.A."/>
            <person name="Thomas B.C."/>
            <person name="Brown C.T."/>
            <person name="Frischkorn K.R."/>
            <person name="Williams K.H."/>
            <person name="Tringe S.G."/>
            <person name="Banfield J.F."/>
        </authorList>
    </citation>
    <scope>NUCLEOTIDE SEQUENCE</scope>
</reference>
<evidence type="ECO:0000256" key="6">
    <source>
        <dbReference type="ARBA" id="ARBA00035243"/>
    </source>
</evidence>
<dbReference type="Pfam" id="PF00297">
    <property type="entry name" value="Ribosomal_L3"/>
    <property type="match status" value="1"/>
</dbReference>
<dbReference type="PANTHER" id="PTHR11229:SF16">
    <property type="entry name" value="LARGE RIBOSOMAL SUBUNIT PROTEIN UL3C"/>
    <property type="match status" value="1"/>
</dbReference>
<gene>
    <name evidence="7 10" type="primary">rplC</name>
</gene>
<keyword evidence="2 7" id="KW-0699">rRNA-binding</keyword>